<dbReference type="Pfam" id="PF18614">
    <property type="entry name" value="RNase_II_C_S1"/>
    <property type="match status" value="1"/>
</dbReference>
<reference evidence="2 3" key="1">
    <citation type="submission" date="2017-07" db="EMBL/GenBank/DDBJ databases">
        <title>Draft whole genome sequences of clinical Proprionibacteriaceae strains.</title>
        <authorList>
            <person name="Bernier A.-M."/>
            <person name="Bernard K."/>
            <person name="Domingo M.-C."/>
        </authorList>
    </citation>
    <scope>NUCLEOTIDE SEQUENCE [LARGE SCALE GENOMIC DNA]</scope>
    <source>
        <strain evidence="2 3">NML 030167</strain>
    </source>
</reference>
<protein>
    <submittedName>
        <fullName evidence="2">Ribonuclease II</fullName>
    </submittedName>
</protein>
<dbReference type="PANTHER" id="PTHR23355">
    <property type="entry name" value="RIBONUCLEASE"/>
    <property type="match status" value="1"/>
</dbReference>
<dbReference type="PANTHER" id="PTHR23355:SF37">
    <property type="entry name" value="EXORIBONUCLEASE 2"/>
    <property type="match status" value="1"/>
</dbReference>
<evidence type="ECO:0000313" key="3">
    <source>
        <dbReference type="Proteomes" id="UP000215896"/>
    </source>
</evidence>
<dbReference type="EMBL" id="NMVO01000014">
    <property type="protein sequence ID" value="OYO12658.1"/>
    <property type="molecule type" value="Genomic_DNA"/>
</dbReference>
<proteinExistence type="predicted"/>
<keyword evidence="3" id="KW-1185">Reference proteome</keyword>
<dbReference type="OrthoDB" id="5800376at2"/>
<dbReference type="GO" id="GO:0004540">
    <property type="term" value="F:RNA nuclease activity"/>
    <property type="evidence" value="ECO:0007669"/>
    <property type="project" value="InterPro"/>
</dbReference>
<comment type="caution">
    <text evidence="2">The sequence shown here is derived from an EMBL/GenBank/DDBJ whole genome shotgun (WGS) entry which is preliminary data.</text>
</comment>
<accession>A0A255G9R7</accession>
<dbReference type="GO" id="GO:0005829">
    <property type="term" value="C:cytosol"/>
    <property type="evidence" value="ECO:0007669"/>
    <property type="project" value="TreeGrafter"/>
</dbReference>
<dbReference type="SUPFAM" id="SSF50249">
    <property type="entry name" value="Nucleic acid-binding proteins"/>
    <property type="match status" value="1"/>
</dbReference>
<organism evidence="2 3">
    <name type="scientific">Enemella evansiae</name>
    <dbReference type="NCBI Taxonomy" id="2016499"/>
    <lineage>
        <taxon>Bacteria</taxon>
        <taxon>Bacillati</taxon>
        <taxon>Actinomycetota</taxon>
        <taxon>Actinomycetes</taxon>
        <taxon>Propionibacteriales</taxon>
        <taxon>Propionibacteriaceae</taxon>
        <taxon>Enemella</taxon>
    </lineage>
</organism>
<dbReference type="InterPro" id="IPR012340">
    <property type="entry name" value="NA-bd_OB-fold"/>
</dbReference>
<dbReference type="AlphaFoldDB" id="A0A255G9R7"/>
<dbReference type="GO" id="GO:0006402">
    <property type="term" value="P:mRNA catabolic process"/>
    <property type="evidence" value="ECO:0007669"/>
    <property type="project" value="TreeGrafter"/>
</dbReference>
<gene>
    <name evidence="2" type="ORF">CGZ94_12135</name>
</gene>
<dbReference type="InterPro" id="IPR001900">
    <property type="entry name" value="RNase_II/R"/>
</dbReference>
<dbReference type="GO" id="GO:0003723">
    <property type="term" value="F:RNA binding"/>
    <property type="evidence" value="ECO:0007669"/>
    <property type="project" value="InterPro"/>
</dbReference>
<feature type="domain" description="RNB" evidence="1">
    <location>
        <begin position="52"/>
        <end position="370"/>
    </location>
</feature>
<dbReference type="Pfam" id="PF00773">
    <property type="entry name" value="RNB"/>
    <property type="match status" value="1"/>
</dbReference>
<sequence>MPIRPAPILQTVPPELAEGLERLRTELGVPDGFPPEVTAAAERAAAAPRLPQTDRTDLEFVTIDPPGSMDLDQALFIERDGSGYLVWYAIADVAAFVDPGGPIDAEAHRRGQTFYAPHQRTALHPPELSEDAASLLEDQVRPAQLWRLPVDERGQCTEPSVQRALVRSRARLTYEQVQAQLDDGTAGESLQLLKEVGLLREQVERERGGVSLNIPEQEVHVADDGSWVLAFRSTLPVEGWNAQISLLTGMAAAQLMLAAKIGIVRTLPPAEEGSLRKLRTTARALGIDWPAGMDYPEFVRSLDPSRSRDAAMMYACTTLFRGAGYAAFNGTVPEQAQHAALAIEYAHCTAPLRRLIDRYTGEICVAISAGEPVPEWVTSELDGLPETMAASDRRAKQYERGIVDLTEALVLSTRVGQQFTGTVVSIDEDGSKGRLVVADPAVEANVTGKKLPLGEQVTATLVKADVAKGEVRFEVGPGQAPQSA</sequence>
<dbReference type="Proteomes" id="UP000215896">
    <property type="component" value="Unassembled WGS sequence"/>
</dbReference>
<evidence type="ECO:0000313" key="2">
    <source>
        <dbReference type="EMBL" id="OYO12658.1"/>
    </source>
</evidence>
<name>A0A255G9R7_9ACTN</name>
<dbReference type="InterPro" id="IPR050180">
    <property type="entry name" value="RNR_Ribonuclease"/>
</dbReference>
<dbReference type="InterPro" id="IPR040596">
    <property type="entry name" value="RNase_II_C_S1"/>
</dbReference>
<evidence type="ECO:0000259" key="1">
    <source>
        <dbReference type="SMART" id="SM00955"/>
    </source>
</evidence>
<dbReference type="RefSeq" id="WP_094405790.1">
    <property type="nucleotide sequence ID" value="NZ_NMVO01000014.1"/>
</dbReference>
<dbReference type="SMART" id="SM00955">
    <property type="entry name" value="RNB"/>
    <property type="match status" value="1"/>
</dbReference>